<dbReference type="Gene3D" id="3.50.50.60">
    <property type="entry name" value="FAD/NAD(P)-binding domain"/>
    <property type="match status" value="1"/>
</dbReference>
<dbReference type="EC" id="1.14.13.9" evidence="9"/>
<gene>
    <name evidence="9" type="primary">kmo</name>
    <name evidence="11" type="ORF">GTQ38_19140</name>
</gene>
<comment type="caution">
    <text evidence="11">The sequence shown here is derived from an EMBL/GenBank/DDBJ whole genome shotgun (WGS) entry which is preliminary data.</text>
</comment>
<keyword evidence="5 9" id="KW-0521">NADP</keyword>
<dbReference type="GO" id="GO:0070189">
    <property type="term" value="P:kynurenine metabolic process"/>
    <property type="evidence" value="ECO:0007669"/>
    <property type="project" value="TreeGrafter"/>
</dbReference>
<evidence type="ECO:0000256" key="5">
    <source>
        <dbReference type="ARBA" id="ARBA00022857"/>
    </source>
</evidence>
<dbReference type="UniPathway" id="UPA00253">
    <property type="reaction ID" value="UER00328"/>
</dbReference>
<comment type="similarity">
    <text evidence="9">Belongs to the aromatic-ring hydroxylase family. KMO subfamily.</text>
</comment>
<dbReference type="HAMAP" id="MF_01971">
    <property type="entry name" value="Kynurenine_monooxygenase"/>
    <property type="match status" value="1"/>
</dbReference>
<keyword evidence="4 9" id="KW-0274">FAD</keyword>
<dbReference type="GO" id="GO:0009435">
    <property type="term" value="P:NAD+ biosynthetic process"/>
    <property type="evidence" value="ECO:0007669"/>
    <property type="project" value="UniProtKB-UniPathway"/>
</dbReference>
<dbReference type="AlphaFoldDB" id="A0A6L9EH93"/>
<dbReference type="Proteomes" id="UP000475249">
    <property type="component" value="Unassembled WGS sequence"/>
</dbReference>
<keyword evidence="2 9" id="KW-0285">Flavoprotein</keyword>
<dbReference type="EMBL" id="WXYO01000008">
    <property type="protein sequence ID" value="NAS14134.1"/>
    <property type="molecule type" value="Genomic_DNA"/>
</dbReference>
<dbReference type="PANTHER" id="PTHR46028">
    <property type="entry name" value="KYNURENINE 3-MONOOXYGENASE"/>
    <property type="match status" value="1"/>
</dbReference>
<dbReference type="PANTHER" id="PTHR46028:SF2">
    <property type="entry name" value="KYNURENINE 3-MONOOXYGENASE"/>
    <property type="match status" value="1"/>
</dbReference>
<keyword evidence="6 9" id="KW-0560">Oxidoreductase</keyword>
<organism evidence="11 12">
    <name type="scientific">Poritiphilus flavus</name>
    <dbReference type="NCBI Taxonomy" id="2697053"/>
    <lineage>
        <taxon>Bacteria</taxon>
        <taxon>Pseudomonadati</taxon>
        <taxon>Bacteroidota</taxon>
        <taxon>Flavobacteriia</taxon>
        <taxon>Flavobacteriales</taxon>
        <taxon>Flavobacteriaceae</taxon>
        <taxon>Poritiphilus</taxon>
    </lineage>
</organism>
<dbReference type="FunFam" id="3.50.50.60:FF:000185">
    <property type="entry name" value="Kynurenine 3-monooxygenase"/>
    <property type="match status" value="1"/>
</dbReference>
<feature type="domain" description="FAD-binding" evidence="10">
    <location>
        <begin position="7"/>
        <end position="356"/>
    </location>
</feature>
<comment type="catalytic activity">
    <reaction evidence="8 9">
        <text>L-kynurenine + NADPH + O2 + H(+) = 3-hydroxy-L-kynurenine + NADP(+) + H2O</text>
        <dbReference type="Rhea" id="RHEA:20545"/>
        <dbReference type="ChEBI" id="CHEBI:15377"/>
        <dbReference type="ChEBI" id="CHEBI:15378"/>
        <dbReference type="ChEBI" id="CHEBI:15379"/>
        <dbReference type="ChEBI" id="CHEBI:57783"/>
        <dbReference type="ChEBI" id="CHEBI:57959"/>
        <dbReference type="ChEBI" id="CHEBI:58125"/>
        <dbReference type="ChEBI" id="CHEBI:58349"/>
        <dbReference type="EC" id="1.14.13.9"/>
    </reaction>
</comment>
<evidence type="ECO:0000313" key="12">
    <source>
        <dbReference type="Proteomes" id="UP000475249"/>
    </source>
</evidence>
<dbReference type="Pfam" id="PF01494">
    <property type="entry name" value="FAD_binding_3"/>
    <property type="match status" value="1"/>
</dbReference>
<dbReference type="RefSeq" id="WP_161437160.1">
    <property type="nucleotide sequence ID" value="NZ_WXYO01000008.1"/>
</dbReference>
<accession>A0A6L9EH93</accession>
<evidence type="ECO:0000313" key="11">
    <source>
        <dbReference type="EMBL" id="NAS14134.1"/>
    </source>
</evidence>
<evidence type="ECO:0000256" key="2">
    <source>
        <dbReference type="ARBA" id="ARBA00022630"/>
    </source>
</evidence>
<dbReference type="InterPro" id="IPR027545">
    <property type="entry name" value="Kynurenine_monooxygenase"/>
</dbReference>
<evidence type="ECO:0000256" key="8">
    <source>
        <dbReference type="ARBA" id="ARBA00047818"/>
    </source>
</evidence>
<evidence type="ECO:0000256" key="3">
    <source>
        <dbReference type="ARBA" id="ARBA00022642"/>
    </source>
</evidence>
<dbReference type="PRINTS" id="PR00420">
    <property type="entry name" value="RNGMNOXGNASE"/>
</dbReference>
<protein>
    <recommendedName>
        <fullName evidence="9">Kynurenine 3-monooxygenase</fullName>
        <ecNumber evidence="9">1.14.13.9</ecNumber>
    </recommendedName>
    <alternativeName>
        <fullName evidence="9">Kynurenine 3-hydroxylase</fullName>
    </alternativeName>
</protein>
<evidence type="ECO:0000256" key="4">
    <source>
        <dbReference type="ARBA" id="ARBA00022827"/>
    </source>
</evidence>
<evidence type="ECO:0000256" key="6">
    <source>
        <dbReference type="ARBA" id="ARBA00023002"/>
    </source>
</evidence>
<name>A0A6L9EH93_9FLAO</name>
<comment type="function">
    <text evidence="9">Catalyzes the hydroxylation of L-kynurenine (L-Kyn) to form 3-hydroxy-L-kynurenine (L-3OHKyn). Required for synthesis of quinolinic acid.</text>
</comment>
<dbReference type="GO" id="GO:0071949">
    <property type="term" value="F:FAD binding"/>
    <property type="evidence" value="ECO:0007669"/>
    <property type="project" value="InterPro"/>
</dbReference>
<sequence length="458" mass="52957">MMQIPKDIAIVGSGLVGSLLAIYLRKLGHKITVFDRRPDIRTVEFSGRSINLAMSNRGWKALREVGIEDIIKKIAIPLDKRAMHIGENPVYYQKYGKEGEAIWSISRGVLNRKMIDLAEEAGVQFRFNEKVWDIKLPQAKLFTGESEKSEWQEYRFDLVFGCDGAFSRIRHKMQRRSRFDYSQDFLDVGYKELTIPPNEDGSHKLDKNSFHIWPRGKFMFIAMPNIDGSFTCTLFLPFEGSVSFESITDKSEARAFFKTHFPDVSGYIENLAMDFFKNPTSALVTMKCYPWTYWDKVALVGDSAHAVVPFYGQGMNAGFEDIYKLYQWIGRYGDDWEAIFRAYQEDRKPNADAIAELSYRNFIEMSSKTADPMFLLQKKIEKRFAERHPDKWIPVYSRVTFSDRPYAEALALGDAQEAIMQKIMKMPDIEEIWDSQQVELEILDALAAQRSNEVSRQP</sequence>
<dbReference type="SUPFAM" id="SSF51905">
    <property type="entry name" value="FAD/NAD(P)-binding domain"/>
    <property type="match status" value="1"/>
</dbReference>
<evidence type="ECO:0000256" key="9">
    <source>
        <dbReference type="HAMAP-Rule" id="MF_01971"/>
    </source>
</evidence>
<keyword evidence="12" id="KW-1185">Reference proteome</keyword>
<dbReference type="GO" id="GO:0019805">
    <property type="term" value="P:quinolinate biosynthetic process"/>
    <property type="evidence" value="ECO:0007669"/>
    <property type="project" value="UniProtKB-UniRule"/>
</dbReference>
<evidence type="ECO:0000259" key="10">
    <source>
        <dbReference type="Pfam" id="PF01494"/>
    </source>
</evidence>
<dbReference type="GO" id="GO:0004502">
    <property type="term" value="F:kynurenine 3-monooxygenase activity"/>
    <property type="evidence" value="ECO:0007669"/>
    <property type="project" value="UniProtKB-UniRule"/>
</dbReference>
<evidence type="ECO:0000256" key="1">
    <source>
        <dbReference type="ARBA" id="ARBA00001974"/>
    </source>
</evidence>
<dbReference type="InterPro" id="IPR002938">
    <property type="entry name" value="FAD-bd"/>
</dbReference>
<dbReference type="GO" id="GO:0043420">
    <property type="term" value="P:anthranilate metabolic process"/>
    <property type="evidence" value="ECO:0007669"/>
    <property type="project" value="UniProtKB-UniRule"/>
</dbReference>
<dbReference type="InterPro" id="IPR036188">
    <property type="entry name" value="FAD/NAD-bd_sf"/>
</dbReference>
<keyword evidence="3 9" id="KW-0662">Pyridine nucleotide biosynthesis</keyword>
<comment type="cofactor">
    <cofactor evidence="1 9">
        <name>FAD</name>
        <dbReference type="ChEBI" id="CHEBI:57692"/>
    </cofactor>
</comment>
<keyword evidence="7 9" id="KW-0503">Monooxygenase</keyword>
<evidence type="ECO:0000256" key="7">
    <source>
        <dbReference type="ARBA" id="ARBA00023033"/>
    </source>
</evidence>
<proteinExistence type="inferred from homology"/>
<reference evidence="11 12" key="1">
    <citation type="submission" date="2020-01" db="EMBL/GenBank/DDBJ databases">
        <title>Bacteria diversity of Porities sp.</title>
        <authorList>
            <person name="Wang G."/>
        </authorList>
    </citation>
    <scope>NUCLEOTIDE SEQUENCE [LARGE SCALE GENOMIC DNA]</scope>
    <source>
        <strain evidence="11 12">R33</strain>
    </source>
</reference>
<comment type="pathway">
    <text evidence="9">Cofactor biosynthesis; NAD(+) biosynthesis; quinolinate from L-kynurenine: step 1/3.</text>
</comment>
<dbReference type="GO" id="GO:0006569">
    <property type="term" value="P:L-tryptophan catabolic process"/>
    <property type="evidence" value="ECO:0007669"/>
    <property type="project" value="UniProtKB-UniRule"/>
</dbReference>